<keyword evidence="2" id="KW-1185">Reference proteome</keyword>
<dbReference type="OrthoDB" id="5298284at2"/>
<dbReference type="EMBL" id="AUNB01000040">
    <property type="protein sequence ID" value="KEO57531.1"/>
    <property type="molecule type" value="Genomic_DNA"/>
</dbReference>
<dbReference type="RefSeq" id="WP_162177244.1">
    <property type="nucleotide sequence ID" value="NZ_AUNB01000040.1"/>
</dbReference>
<dbReference type="STRING" id="1353528.DT23_05525"/>
<proteinExistence type="predicted"/>
<organism evidence="1 2">
    <name type="scientific">Thioclava indica</name>
    <dbReference type="NCBI Taxonomy" id="1353528"/>
    <lineage>
        <taxon>Bacteria</taxon>
        <taxon>Pseudomonadati</taxon>
        <taxon>Pseudomonadota</taxon>
        <taxon>Alphaproteobacteria</taxon>
        <taxon>Rhodobacterales</taxon>
        <taxon>Paracoccaceae</taxon>
        <taxon>Thioclava</taxon>
    </lineage>
</organism>
<accession>A0A074JIU1</accession>
<dbReference type="Proteomes" id="UP000027471">
    <property type="component" value="Unassembled WGS sequence"/>
</dbReference>
<name>A0A074JIU1_9RHOB</name>
<protein>
    <submittedName>
        <fullName evidence="1">Uncharacterized protein</fullName>
    </submittedName>
</protein>
<dbReference type="AlphaFoldDB" id="A0A074JIU1"/>
<gene>
    <name evidence="1" type="ORF">DT23_05525</name>
</gene>
<sequence>MNWPRTTCGFQHQPAFPALGLVHTRVSEALAHDGSPELRDIWYDRDGDKPYFHLQSSVFQTAEFLVIANFYYQIKTKRGGDGTWLAPKNIHKIIHWAGSFKMLLGQGQADCPLLRILRVAHIASVIARKHPRLDCA</sequence>
<evidence type="ECO:0000313" key="1">
    <source>
        <dbReference type="EMBL" id="KEO57531.1"/>
    </source>
</evidence>
<comment type="caution">
    <text evidence="1">The sequence shown here is derived from an EMBL/GenBank/DDBJ whole genome shotgun (WGS) entry which is preliminary data.</text>
</comment>
<reference evidence="1 2" key="1">
    <citation type="journal article" date="2015" name="Antonie Van Leeuwenhoek">
        <title>Thioclava indica sp. nov., isolated from surface seawater of the Indian Ocean.</title>
        <authorList>
            <person name="Liu Y."/>
            <person name="Lai Q."/>
            <person name="Du J."/>
            <person name="Xu H."/>
            <person name="Jiang L."/>
            <person name="Shao Z."/>
        </authorList>
    </citation>
    <scope>NUCLEOTIDE SEQUENCE [LARGE SCALE GENOMIC DNA]</scope>
    <source>
        <strain evidence="1 2">DT23-4</strain>
    </source>
</reference>
<evidence type="ECO:0000313" key="2">
    <source>
        <dbReference type="Proteomes" id="UP000027471"/>
    </source>
</evidence>